<dbReference type="AlphaFoldDB" id="A0A066WV68"/>
<dbReference type="OMA" id="RMGSKPE"/>
<evidence type="ECO:0000313" key="1">
    <source>
        <dbReference type="EMBL" id="KDN60773.1"/>
    </source>
</evidence>
<proteinExistence type="predicted"/>
<organism evidence="1 2">
    <name type="scientific">Colletotrichum sublineola</name>
    <name type="common">Sorghum anthracnose fungus</name>
    <dbReference type="NCBI Taxonomy" id="1173701"/>
    <lineage>
        <taxon>Eukaryota</taxon>
        <taxon>Fungi</taxon>
        <taxon>Dikarya</taxon>
        <taxon>Ascomycota</taxon>
        <taxon>Pezizomycotina</taxon>
        <taxon>Sordariomycetes</taxon>
        <taxon>Hypocreomycetidae</taxon>
        <taxon>Glomerellales</taxon>
        <taxon>Glomerellaceae</taxon>
        <taxon>Colletotrichum</taxon>
        <taxon>Colletotrichum graminicola species complex</taxon>
    </lineage>
</organism>
<evidence type="ECO:0000313" key="2">
    <source>
        <dbReference type="Proteomes" id="UP000027238"/>
    </source>
</evidence>
<comment type="caution">
    <text evidence="1">The sequence shown here is derived from an EMBL/GenBank/DDBJ whole genome shotgun (WGS) entry which is preliminary data.</text>
</comment>
<dbReference type="eggNOG" id="ENOG502RADH">
    <property type="taxonomic scope" value="Eukaryota"/>
</dbReference>
<accession>A0A066WV68</accession>
<dbReference type="Proteomes" id="UP000027238">
    <property type="component" value="Unassembled WGS sequence"/>
</dbReference>
<dbReference type="HOGENOM" id="CLU_089357_1_0_1"/>
<name>A0A066WV68_COLSU</name>
<keyword evidence="2" id="KW-1185">Reference proteome</keyword>
<reference evidence="2" key="1">
    <citation type="journal article" date="2014" name="Genome Announc.">
        <title>Draft genome sequence of Colletotrichum sublineola, a destructive pathogen of cultivated sorghum.</title>
        <authorList>
            <person name="Baroncelli R."/>
            <person name="Sanz-Martin J.M."/>
            <person name="Rech G.E."/>
            <person name="Sukno S.A."/>
            <person name="Thon M.R."/>
        </authorList>
    </citation>
    <scope>NUCLEOTIDE SEQUENCE [LARGE SCALE GENOMIC DNA]</scope>
    <source>
        <strain evidence="2">TX430BB</strain>
    </source>
</reference>
<sequence length="272" mass="30179">MEEQLLGMYFIGQLPCAPHPAFNPSQFLPSNTTSTGLLMASTTFSVDFANESLRGNGFFRLENQEIGDDIVEFQSKGFPFRSDIGLEFLRKHVLENAPIRSTIESVFDHCTLGHVLRYQAYPGKVVFFQKGPQAGLHGLTVQMWCKGSRAKHYAGSHRLDLPLEKGDRSLLEAQPTVLAEQKCEGTEKQNEAGSVVISDARVGFEIQEGYVIVFMFAMDNLVSTWVPMDLPDSRKLKDKVNAMKTDKIGLNFVFVETQTNQAASVASCSSLT</sequence>
<dbReference type="EMBL" id="JMSE01001474">
    <property type="protein sequence ID" value="KDN60773.1"/>
    <property type="molecule type" value="Genomic_DNA"/>
</dbReference>
<dbReference type="STRING" id="1173701.A0A066WV68"/>
<protein>
    <submittedName>
        <fullName evidence="1">Uncharacterized protein</fullName>
    </submittedName>
</protein>
<gene>
    <name evidence="1" type="ORF">CSUB01_05965</name>
</gene>
<dbReference type="OrthoDB" id="4599341at2759"/>